<evidence type="ECO:0000313" key="2">
    <source>
        <dbReference type="EMBL" id="MBP2326320.1"/>
    </source>
</evidence>
<feature type="transmembrane region" description="Helical" evidence="1">
    <location>
        <begin position="44"/>
        <end position="65"/>
    </location>
</feature>
<keyword evidence="1" id="KW-0812">Transmembrane</keyword>
<dbReference type="EMBL" id="JAGINW010000001">
    <property type="protein sequence ID" value="MBP2326320.1"/>
    <property type="molecule type" value="Genomic_DNA"/>
</dbReference>
<gene>
    <name evidence="2" type="ORF">JOF56_006705</name>
</gene>
<feature type="transmembrane region" description="Helical" evidence="1">
    <location>
        <begin position="71"/>
        <end position="93"/>
    </location>
</feature>
<keyword evidence="1" id="KW-1133">Transmembrane helix</keyword>
<sequence length="94" mass="10288">MTLRALAKAIQMVVALCAAVMIWPEYRISTARRRGHRDPSWLAYEYSTVVGWIATLAYRCVGYVLNGVANGLRGMSAGMVLVLGVTMAVGWLLV</sequence>
<proteinExistence type="predicted"/>
<comment type="caution">
    <text evidence="2">The sequence shown here is derived from an EMBL/GenBank/DDBJ whole genome shotgun (WGS) entry which is preliminary data.</text>
</comment>
<evidence type="ECO:0008006" key="4">
    <source>
        <dbReference type="Google" id="ProtNLM"/>
    </source>
</evidence>
<dbReference type="RefSeq" id="WP_209643395.1">
    <property type="nucleotide sequence ID" value="NZ_JAGINW010000001.1"/>
</dbReference>
<evidence type="ECO:0000313" key="3">
    <source>
        <dbReference type="Proteomes" id="UP001519332"/>
    </source>
</evidence>
<keyword evidence="1" id="KW-0472">Membrane</keyword>
<name>A0ABS4TPJ0_9PSEU</name>
<organism evidence="2 3">
    <name type="scientific">Kibdelosporangium banguiense</name>
    <dbReference type="NCBI Taxonomy" id="1365924"/>
    <lineage>
        <taxon>Bacteria</taxon>
        <taxon>Bacillati</taxon>
        <taxon>Actinomycetota</taxon>
        <taxon>Actinomycetes</taxon>
        <taxon>Pseudonocardiales</taxon>
        <taxon>Pseudonocardiaceae</taxon>
        <taxon>Kibdelosporangium</taxon>
    </lineage>
</organism>
<reference evidence="2 3" key="1">
    <citation type="submission" date="2021-03" db="EMBL/GenBank/DDBJ databases">
        <title>Sequencing the genomes of 1000 actinobacteria strains.</title>
        <authorList>
            <person name="Klenk H.-P."/>
        </authorList>
    </citation>
    <scope>NUCLEOTIDE SEQUENCE [LARGE SCALE GENOMIC DNA]</scope>
    <source>
        <strain evidence="2 3">DSM 46670</strain>
    </source>
</reference>
<protein>
    <recommendedName>
        <fullName evidence="4">MAPEG family protein</fullName>
    </recommendedName>
</protein>
<keyword evidence="3" id="KW-1185">Reference proteome</keyword>
<evidence type="ECO:0000256" key="1">
    <source>
        <dbReference type="SAM" id="Phobius"/>
    </source>
</evidence>
<accession>A0ABS4TPJ0</accession>
<feature type="transmembrane region" description="Helical" evidence="1">
    <location>
        <begin position="6"/>
        <end position="23"/>
    </location>
</feature>
<dbReference type="Proteomes" id="UP001519332">
    <property type="component" value="Unassembled WGS sequence"/>
</dbReference>